<dbReference type="STRING" id="1202772.A0A1V9ZS10"/>
<keyword evidence="8" id="KW-1185">Reference proteome</keyword>
<dbReference type="Pfam" id="PF00168">
    <property type="entry name" value="C2"/>
    <property type="match status" value="2"/>
</dbReference>
<dbReference type="SUPFAM" id="SSF57889">
    <property type="entry name" value="Cysteine-rich domain"/>
    <property type="match status" value="1"/>
</dbReference>
<evidence type="ECO:0000256" key="3">
    <source>
        <dbReference type="SAM" id="MobiDB-lite"/>
    </source>
</evidence>
<dbReference type="InterPro" id="IPR046349">
    <property type="entry name" value="C1-like_sf"/>
</dbReference>
<dbReference type="OrthoDB" id="270970at2759"/>
<dbReference type="PROSITE" id="PS50081">
    <property type="entry name" value="ZF_DAG_PE_2"/>
    <property type="match status" value="1"/>
</dbReference>
<dbReference type="Proteomes" id="UP000243579">
    <property type="component" value="Unassembled WGS sequence"/>
</dbReference>
<dbReference type="Gene3D" id="2.60.40.150">
    <property type="entry name" value="C2 domain"/>
    <property type="match status" value="2"/>
</dbReference>
<evidence type="ECO:0000259" key="6">
    <source>
        <dbReference type="PROSITE" id="PS50081"/>
    </source>
</evidence>
<feature type="transmembrane region" description="Helical" evidence="4">
    <location>
        <begin position="993"/>
        <end position="1015"/>
    </location>
</feature>
<dbReference type="InterPro" id="IPR000008">
    <property type="entry name" value="C2_dom"/>
</dbReference>
<keyword evidence="4" id="KW-0472">Membrane</keyword>
<sequence length="1195" mass="133851">MTRWPRAGLEASPRRRRESRSRSSSEGITLPHDAEQLQSQHAEVAEMFERNEITPLLVTSNERCDMCNGLWTDESSSSLFRFEPSGIVCDQSCMVFAVRFVSEHPEILTRSDYLKYRGDLELNRSGVFRITAQKAVDLPSVRWLGRQDPYVRLALLPWNEPVQTKAAVSGGKNPTWRDEHANEMRLQHRCTSTNNPVPTLEVQLWSESYLGDDLIASCLLSTLPLLQHPNVEFTRWFTVSSTTTPPPSTTGAPLAKARLSFGMVFEPQSKGPGLHRAMSLIPSKQDHKFRVHTIKTVGVRILTCVVCERVIMSTVKAASGYRCEECHVDVHKACMMVANTTFPCAGAGASGDKVPTMASSPTGGPFLSPPSFRKPAAKTQGGYLMLQPPETTTAPTFGHLFVHLKGIHLCSKDCVGDDHAVNVFEGDTYCRMSFDGLMHETKEVYKTADPVFDDKICFLVTNRDASFRLETIDLNTNAVIGEMRILLFELLQADADRVIDATPWLEPVKRLATSMRPPDPHVALYASRKAALAAETYALHHGAKERERSVGHVHMRLRYVEEKAKLLLYVPKQKVLLQGREEKEFALETLKLNIDRLNHVVQSIQWLEQEYLALIGWNEPLTSGVVLLFFCAACLRLDAEYFPAVFFFLLQGYMLHTLVGRLSGQYVQSWVAHDDPDVVERSRLYRPIATLCVAVVEAAFGPVFLAEKARKENMYTYVKVVYRPNDADQEDTTGLVASGTTACFVGRTHIVRTCARPIWRSVASIVSHISSTTPTNQKALFKKEHVFRNVHASWPHRVATCSCQPCASGSKGGVDHHTLVYPLLQAAKTFDNGRQLLVPWSAFPGTVVLEVYNYSEDQPQIETFVGCVIVPIASLTAVDETTVTLPMRTPTDEPLEECSLTVRLQLRLPATTPTDCPRSSIVGTPGERKMSQFVLDALHEKDKASSSLGSALFGAFYKAKDTTKTVQNAIGRLCATVVCTQNLFNWTHPWKTAAVFLVCTAGAVLFSIVPARYLILISGLLEFAAGLRKDRPPSNTVRNILWNFISSMPTDSDLMQAYSAERTIYATKRANDEAVQLEVTRRLKHHALWMGSILTKGEQDRVWKTICVVYRYHRFVFWKSAEEAEMGHPPFGQLIVDRLEDIKEIPDLMARKADDPRHIFYVLGDTGEAYQDKRFFGFNSMEQRDELIGTIKAHG</sequence>
<dbReference type="PROSITE" id="PS50004">
    <property type="entry name" value="C2"/>
    <property type="match status" value="1"/>
</dbReference>
<keyword evidence="2" id="KW-0862">Zinc</keyword>
<evidence type="ECO:0000313" key="8">
    <source>
        <dbReference type="Proteomes" id="UP000243579"/>
    </source>
</evidence>
<dbReference type="InterPro" id="IPR002219">
    <property type="entry name" value="PKC_DAG/PE"/>
</dbReference>
<dbReference type="CDD" id="cd00029">
    <property type="entry name" value="C1"/>
    <property type="match status" value="1"/>
</dbReference>
<feature type="transmembrane region" description="Helical" evidence="4">
    <location>
        <begin position="611"/>
        <end position="635"/>
    </location>
</feature>
<proteinExistence type="predicted"/>
<keyword evidence="4" id="KW-1133">Transmembrane helix</keyword>
<feature type="region of interest" description="Disordered" evidence="3">
    <location>
        <begin position="1"/>
        <end position="33"/>
    </location>
</feature>
<comment type="caution">
    <text evidence="7">The sequence shown here is derived from an EMBL/GenBank/DDBJ whole genome shotgun (WGS) entry which is preliminary data.</text>
</comment>
<dbReference type="EMBL" id="JNBR01000022">
    <property type="protein sequence ID" value="OQS00822.1"/>
    <property type="molecule type" value="Genomic_DNA"/>
</dbReference>
<evidence type="ECO:0000259" key="5">
    <source>
        <dbReference type="PROSITE" id="PS50004"/>
    </source>
</evidence>
<evidence type="ECO:0000256" key="4">
    <source>
        <dbReference type="SAM" id="Phobius"/>
    </source>
</evidence>
<dbReference type="InterPro" id="IPR035892">
    <property type="entry name" value="C2_domain_sf"/>
</dbReference>
<feature type="transmembrane region" description="Helical" evidence="4">
    <location>
        <begin position="642"/>
        <end position="664"/>
    </location>
</feature>
<keyword evidence="4" id="KW-0812">Transmembrane</keyword>
<gene>
    <name evidence="7" type="ORF">ACHHYP_02408</name>
</gene>
<evidence type="ECO:0000256" key="2">
    <source>
        <dbReference type="ARBA" id="ARBA00022833"/>
    </source>
</evidence>
<dbReference type="GO" id="GO:0046872">
    <property type="term" value="F:metal ion binding"/>
    <property type="evidence" value="ECO:0007669"/>
    <property type="project" value="UniProtKB-KW"/>
</dbReference>
<dbReference type="SMART" id="SM00239">
    <property type="entry name" value="C2"/>
    <property type="match status" value="2"/>
</dbReference>
<accession>A0A1V9ZS10</accession>
<feature type="domain" description="Phorbol-ester/DAG-type" evidence="6">
    <location>
        <begin position="286"/>
        <end position="344"/>
    </location>
</feature>
<dbReference type="Gene3D" id="3.30.60.20">
    <property type="match status" value="1"/>
</dbReference>
<dbReference type="AlphaFoldDB" id="A0A1V9ZS10"/>
<reference evidence="7 8" key="1">
    <citation type="journal article" date="2014" name="Genome Biol. Evol.">
        <title>The secreted proteins of Achlya hypogyna and Thraustotheca clavata identify the ancestral oomycete secretome and reveal gene acquisitions by horizontal gene transfer.</title>
        <authorList>
            <person name="Misner I."/>
            <person name="Blouin N."/>
            <person name="Leonard G."/>
            <person name="Richards T.A."/>
            <person name="Lane C.E."/>
        </authorList>
    </citation>
    <scope>NUCLEOTIDE SEQUENCE [LARGE SCALE GENOMIC DNA]</scope>
    <source>
        <strain evidence="7 8">ATCC 48635</strain>
    </source>
</reference>
<evidence type="ECO:0000256" key="1">
    <source>
        <dbReference type="ARBA" id="ARBA00022723"/>
    </source>
</evidence>
<feature type="transmembrane region" description="Helical" evidence="4">
    <location>
        <begin position="684"/>
        <end position="705"/>
    </location>
</feature>
<keyword evidence="1" id="KW-0479">Metal-binding</keyword>
<dbReference type="SUPFAM" id="SSF49562">
    <property type="entry name" value="C2 domain (Calcium/lipid-binding domain, CaLB)"/>
    <property type="match status" value="2"/>
</dbReference>
<feature type="domain" description="C2" evidence="5">
    <location>
        <begin position="103"/>
        <end position="237"/>
    </location>
</feature>
<protein>
    <submittedName>
        <fullName evidence="7">Uncharacterized protein</fullName>
    </submittedName>
</protein>
<organism evidence="7 8">
    <name type="scientific">Achlya hypogyna</name>
    <name type="common">Oomycete</name>
    <name type="synonym">Protoachlya hypogyna</name>
    <dbReference type="NCBI Taxonomy" id="1202772"/>
    <lineage>
        <taxon>Eukaryota</taxon>
        <taxon>Sar</taxon>
        <taxon>Stramenopiles</taxon>
        <taxon>Oomycota</taxon>
        <taxon>Saprolegniomycetes</taxon>
        <taxon>Saprolegniales</taxon>
        <taxon>Achlyaceae</taxon>
        <taxon>Achlya</taxon>
    </lineage>
</organism>
<dbReference type="SMART" id="SM00109">
    <property type="entry name" value="C1"/>
    <property type="match status" value="1"/>
</dbReference>
<name>A0A1V9ZS10_ACHHY</name>
<evidence type="ECO:0000313" key="7">
    <source>
        <dbReference type="EMBL" id="OQS00822.1"/>
    </source>
</evidence>